<dbReference type="Gene3D" id="1.10.357.10">
    <property type="entry name" value="Tetracycline Repressor, domain 2"/>
    <property type="match status" value="1"/>
</dbReference>
<dbReference type="InterPro" id="IPR009057">
    <property type="entry name" value="Homeodomain-like_sf"/>
</dbReference>
<dbReference type="Pfam" id="PF00440">
    <property type="entry name" value="TetR_N"/>
    <property type="match status" value="1"/>
</dbReference>
<keyword evidence="1 2" id="KW-0238">DNA-binding</keyword>
<dbReference type="PANTHER" id="PTHR30055">
    <property type="entry name" value="HTH-TYPE TRANSCRIPTIONAL REGULATOR RUTR"/>
    <property type="match status" value="1"/>
</dbReference>
<accession>A0A4Y3QV78</accession>
<evidence type="ECO:0000256" key="1">
    <source>
        <dbReference type="ARBA" id="ARBA00023125"/>
    </source>
</evidence>
<evidence type="ECO:0000313" key="6">
    <source>
        <dbReference type="Proteomes" id="UP000319210"/>
    </source>
</evidence>
<dbReference type="SUPFAM" id="SSF46689">
    <property type="entry name" value="Homeodomain-like"/>
    <property type="match status" value="1"/>
</dbReference>
<protein>
    <submittedName>
        <fullName evidence="5">TetR family transcriptional regulator</fullName>
    </submittedName>
</protein>
<dbReference type="PROSITE" id="PS50977">
    <property type="entry name" value="HTH_TETR_2"/>
    <property type="match status" value="1"/>
</dbReference>
<feature type="region of interest" description="Disordered" evidence="3">
    <location>
        <begin position="1"/>
        <end position="20"/>
    </location>
</feature>
<dbReference type="InterPro" id="IPR050109">
    <property type="entry name" value="HTH-type_TetR-like_transc_reg"/>
</dbReference>
<evidence type="ECO:0000313" key="5">
    <source>
        <dbReference type="EMBL" id="GEB49151.1"/>
    </source>
</evidence>
<keyword evidence="6" id="KW-1185">Reference proteome</keyword>
<evidence type="ECO:0000259" key="4">
    <source>
        <dbReference type="PROSITE" id="PS50977"/>
    </source>
</evidence>
<dbReference type="SUPFAM" id="SSF48498">
    <property type="entry name" value="Tetracyclin repressor-like, C-terminal domain"/>
    <property type="match status" value="1"/>
</dbReference>
<reference evidence="5 6" key="1">
    <citation type="submission" date="2019-06" db="EMBL/GenBank/DDBJ databases">
        <title>Whole genome shotgun sequence of Streptomyces cacaoi subsp. cacaoi NBRC 12748.</title>
        <authorList>
            <person name="Hosoyama A."/>
            <person name="Uohara A."/>
            <person name="Ohji S."/>
            <person name="Ichikawa N."/>
        </authorList>
    </citation>
    <scope>NUCLEOTIDE SEQUENCE [LARGE SCALE GENOMIC DNA]</scope>
    <source>
        <strain evidence="5 6">NBRC 12748</strain>
    </source>
</reference>
<dbReference type="AlphaFoldDB" id="A0A4Y3QV78"/>
<proteinExistence type="predicted"/>
<dbReference type="PANTHER" id="PTHR30055:SF226">
    <property type="entry name" value="HTH-TYPE TRANSCRIPTIONAL REGULATOR PKSA"/>
    <property type="match status" value="1"/>
</dbReference>
<dbReference type="PRINTS" id="PR00455">
    <property type="entry name" value="HTHTETR"/>
</dbReference>
<dbReference type="Pfam" id="PF17939">
    <property type="entry name" value="TetR_C_30"/>
    <property type="match status" value="1"/>
</dbReference>
<dbReference type="EMBL" id="BJMM01000006">
    <property type="protein sequence ID" value="GEB49151.1"/>
    <property type="molecule type" value="Genomic_DNA"/>
</dbReference>
<sequence>MATRRAATESSDGAGGGARRGTERVRKLLLAAEKVFAAEGYHGATMRQLADAAGVGVSLLVYHFGTKERLYYEIFAHRQYINERRHERLRAVTDLDRPEALDEIVAAFIDPVLALHDDPDDVWFARLVLREAADPSSQQRRVLSDLFDPMAREFIDALRRVLPGKPEGFHEWAYLFSVGVLTQSSFDTRIDSLATTPLKSADKRAFLHAYITAALRHG</sequence>
<dbReference type="InterPro" id="IPR001647">
    <property type="entry name" value="HTH_TetR"/>
</dbReference>
<dbReference type="RefSeq" id="WP_030874016.1">
    <property type="nucleotide sequence ID" value="NZ_BJMM01000006.1"/>
</dbReference>
<dbReference type="InterPro" id="IPR036271">
    <property type="entry name" value="Tet_transcr_reg_TetR-rel_C_sf"/>
</dbReference>
<dbReference type="InterPro" id="IPR041586">
    <property type="entry name" value="PsrA_TetR_C"/>
</dbReference>
<comment type="caution">
    <text evidence="5">The sequence shown here is derived from an EMBL/GenBank/DDBJ whole genome shotgun (WGS) entry which is preliminary data.</text>
</comment>
<evidence type="ECO:0000256" key="2">
    <source>
        <dbReference type="PROSITE-ProRule" id="PRU00335"/>
    </source>
</evidence>
<dbReference type="GO" id="GO:0003700">
    <property type="term" value="F:DNA-binding transcription factor activity"/>
    <property type="evidence" value="ECO:0007669"/>
    <property type="project" value="TreeGrafter"/>
</dbReference>
<gene>
    <name evidence="5" type="ORF">SCA03_17020</name>
</gene>
<name>A0A4Y3QV78_STRCI</name>
<dbReference type="OrthoDB" id="2356263at2"/>
<dbReference type="Proteomes" id="UP000319210">
    <property type="component" value="Unassembled WGS sequence"/>
</dbReference>
<feature type="DNA-binding region" description="H-T-H motif" evidence="2">
    <location>
        <begin position="45"/>
        <end position="64"/>
    </location>
</feature>
<feature type="domain" description="HTH tetR-type" evidence="4">
    <location>
        <begin position="22"/>
        <end position="82"/>
    </location>
</feature>
<evidence type="ECO:0000256" key="3">
    <source>
        <dbReference type="SAM" id="MobiDB-lite"/>
    </source>
</evidence>
<organism evidence="5 6">
    <name type="scientific">Streptomyces cacaoi</name>
    <dbReference type="NCBI Taxonomy" id="1898"/>
    <lineage>
        <taxon>Bacteria</taxon>
        <taxon>Bacillati</taxon>
        <taxon>Actinomycetota</taxon>
        <taxon>Actinomycetes</taxon>
        <taxon>Kitasatosporales</taxon>
        <taxon>Streptomycetaceae</taxon>
        <taxon>Streptomyces</taxon>
    </lineage>
</organism>
<dbReference type="GO" id="GO:0000976">
    <property type="term" value="F:transcription cis-regulatory region binding"/>
    <property type="evidence" value="ECO:0007669"/>
    <property type="project" value="TreeGrafter"/>
</dbReference>